<accession>A0A7D9ILJ6</accession>
<protein>
    <submittedName>
        <fullName evidence="1">Pro-epidermal growth factor</fullName>
    </submittedName>
</protein>
<dbReference type="SMART" id="SM00135">
    <property type="entry name" value="LY"/>
    <property type="match status" value="2"/>
</dbReference>
<reference evidence="1" key="1">
    <citation type="submission" date="2020-04" db="EMBL/GenBank/DDBJ databases">
        <authorList>
            <person name="Alioto T."/>
            <person name="Alioto T."/>
            <person name="Gomez Garrido J."/>
        </authorList>
    </citation>
    <scope>NUCLEOTIDE SEQUENCE</scope>
    <source>
        <strain evidence="1">A484AB</strain>
    </source>
</reference>
<organism evidence="1 2">
    <name type="scientific">Paramuricea clavata</name>
    <name type="common">Red gorgonian</name>
    <name type="synonym">Violescent sea-whip</name>
    <dbReference type="NCBI Taxonomy" id="317549"/>
    <lineage>
        <taxon>Eukaryota</taxon>
        <taxon>Metazoa</taxon>
        <taxon>Cnidaria</taxon>
        <taxon>Anthozoa</taxon>
        <taxon>Octocorallia</taxon>
        <taxon>Malacalcyonacea</taxon>
        <taxon>Plexauridae</taxon>
        <taxon>Paramuricea</taxon>
    </lineage>
</organism>
<gene>
    <name evidence="1" type="ORF">PACLA_8A033460</name>
</gene>
<dbReference type="EMBL" id="CACRXK020006555">
    <property type="protein sequence ID" value="CAB4009734.1"/>
    <property type="molecule type" value="Genomic_DNA"/>
</dbReference>
<evidence type="ECO:0000313" key="2">
    <source>
        <dbReference type="Proteomes" id="UP001152795"/>
    </source>
</evidence>
<dbReference type="OrthoDB" id="7349521at2759"/>
<keyword evidence="2" id="KW-1185">Reference proteome</keyword>
<dbReference type="Gene3D" id="2.120.10.30">
    <property type="entry name" value="TolB, C-terminal domain"/>
    <property type="match status" value="1"/>
</dbReference>
<proteinExistence type="predicted"/>
<dbReference type="SUPFAM" id="SSF63825">
    <property type="entry name" value="YWTD domain"/>
    <property type="match status" value="1"/>
</dbReference>
<comment type="caution">
    <text evidence="1">The sequence shown here is derived from an EMBL/GenBank/DDBJ whole genome shotgun (WGS) entry which is preliminary data.</text>
</comment>
<name>A0A7D9ILJ6_PARCT</name>
<evidence type="ECO:0000313" key="1">
    <source>
        <dbReference type="EMBL" id="CAB4009734.1"/>
    </source>
</evidence>
<sequence>MVTVIRGSKKISISFLENDDDFDCDRINGLFPEPYLLVVSETRVAVVHLLSNYSTIVANEPNRIKNLIIDPVEEKMYFKSGIKVYRANLDGSNRKVIYQDKVYPIRLFALDWIGRRMFWVYSKKKKSIFTGNLNLSNGLEITESEIRFESLAVDPNTG</sequence>
<dbReference type="InterPro" id="IPR000033">
    <property type="entry name" value="LDLR_classB_rpt"/>
</dbReference>
<dbReference type="AlphaFoldDB" id="A0A7D9ILJ6"/>
<dbReference type="Proteomes" id="UP001152795">
    <property type="component" value="Unassembled WGS sequence"/>
</dbReference>
<dbReference type="InterPro" id="IPR011042">
    <property type="entry name" value="6-blade_b-propeller_TolB-like"/>
</dbReference>